<accession>A0A410FVW5</accession>
<protein>
    <submittedName>
        <fullName evidence="1">Uncharacterized protein</fullName>
    </submittedName>
</protein>
<organism evidence="1 2">
    <name type="scientific">Bipolaricaulis sibiricus</name>
    <dbReference type="NCBI Taxonomy" id="2501609"/>
    <lineage>
        <taxon>Bacteria</taxon>
        <taxon>Candidatus Bipolaricaulota</taxon>
        <taxon>Candidatus Bipolaricaulia</taxon>
        <taxon>Candidatus Bipolaricaulales</taxon>
        <taxon>Candidatus Bipolaricaulaceae</taxon>
        <taxon>Candidatus Bipolaricaulis</taxon>
    </lineage>
</organism>
<name>A0A410FVW5_BIPS1</name>
<evidence type="ECO:0000313" key="1">
    <source>
        <dbReference type="EMBL" id="QAA77088.1"/>
    </source>
</evidence>
<reference evidence="2" key="1">
    <citation type="submission" date="2018-12" db="EMBL/GenBank/DDBJ databases">
        <title>Complete genome sequence of an uncultured bacterium of the candidate phylum Bipolaricaulota.</title>
        <authorList>
            <person name="Kadnikov V.V."/>
            <person name="Mardanov A.V."/>
            <person name="Beletsky A.V."/>
            <person name="Frank Y.A."/>
            <person name="Karnachuk O.V."/>
            <person name="Ravin N.V."/>
        </authorList>
    </citation>
    <scope>NUCLEOTIDE SEQUENCE [LARGE SCALE GENOMIC DNA]</scope>
</reference>
<dbReference type="KEGG" id="bih:BIP78_1322"/>
<dbReference type="EMBL" id="CP034928">
    <property type="protein sequence ID" value="QAA77088.1"/>
    <property type="molecule type" value="Genomic_DNA"/>
</dbReference>
<dbReference type="AlphaFoldDB" id="A0A410FVW5"/>
<gene>
    <name evidence="1" type="ORF">BIP78_1322</name>
</gene>
<sequence length="277" mass="31754">MELLLLGRDELGYHIRIWDLPTRNPHRVVVMTTDERGQGTRVKVPVVSIHRPKITVEDADWQQVSRDKWVYTVIATVTDRDFQPCVERTLAERLRLTAYSSGGGKFLFAHPWNVAEREVGCTDAFKLDDSYGRQVKLEYSPSSEAIPRQFMLALTATDAWGFSEKWNLELKDGMPSFEKYESFPPASSPIRIPFGAQVRLTLSFRDPDGDWLELRQVRGPGTFTPVQGMGRVEGTWSWTADSRQRYWLVEFECQDYVFPGGPPYEGPARAMFLLEIV</sequence>
<evidence type="ECO:0000313" key="2">
    <source>
        <dbReference type="Proteomes" id="UP000287233"/>
    </source>
</evidence>
<dbReference type="Proteomes" id="UP000287233">
    <property type="component" value="Chromosome"/>
</dbReference>
<proteinExistence type="predicted"/>